<dbReference type="RefSeq" id="WP_212933859.1">
    <property type="nucleotide sequence ID" value="NZ_BORC01000004.1"/>
</dbReference>
<evidence type="ECO:0000313" key="5">
    <source>
        <dbReference type="EMBL" id="GIN62585.1"/>
    </source>
</evidence>
<dbReference type="PANTHER" id="PTHR10272">
    <property type="entry name" value="PLATELET-ACTIVATING FACTOR ACETYLHYDROLASE"/>
    <property type="match status" value="1"/>
</dbReference>
<comment type="caution">
    <text evidence="5">The sequence shown here is derived from an EMBL/GenBank/DDBJ whole genome shotgun (WGS) entry which is preliminary data.</text>
</comment>
<feature type="transmembrane region" description="Helical" evidence="4">
    <location>
        <begin position="54"/>
        <end position="73"/>
    </location>
</feature>
<keyword evidence="4" id="KW-0472">Membrane</keyword>
<organism evidence="5 6">
    <name type="scientific">Robertmurraya siralis</name>
    <dbReference type="NCBI Taxonomy" id="77777"/>
    <lineage>
        <taxon>Bacteria</taxon>
        <taxon>Bacillati</taxon>
        <taxon>Bacillota</taxon>
        <taxon>Bacilli</taxon>
        <taxon>Bacillales</taxon>
        <taxon>Bacillaceae</taxon>
        <taxon>Robertmurraya</taxon>
    </lineage>
</organism>
<sequence length="445" mass="50198">MRLLESILFFSSFLGWLYLIWSCSRFRPQIGKLVIGTLLGLLLLHALLEQLRWVMLPVYGIVILVLIGYSRRIRSNFTPRKNSRLKSILFSFLALLVCMLSWTIPNLLPPFQFTKPSGPYAIGVVDYTWSDPARTGINGAVRKLNVRIWYPASDQYTAPAHYIPQADLFIKTIQRQYGLWAKLVRDYQRIEIPASYAPPFHPDAGPAPVIVYLHGNHLGTRFTGTFQALELASHGYIVIALEHPGTAFLSVFTEDDYAPFTNHFQNLPDNFNDHNAVAIPIIREQQADILFALEQLHNISKFNQGSPLSNQMDRSRIAVIGHSFGGAVAANMLATTTTIKAAINLDGYLYGEYPELLPDKPLLILNGSLKIEGLEETMTGLKEERALRDRLLGKYGLELNLPKAGHLSFTDLPLYSPLLAPLAPDIKEQHRLINEQTLRFLQEHL</sequence>
<dbReference type="GO" id="GO:0003847">
    <property type="term" value="F:1-alkyl-2-acetylglycerophosphocholine esterase activity"/>
    <property type="evidence" value="ECO:0007669"/>
    <property type="project" value="TreeGrafter"/>
</dbReference>
<dbReference type="InterPro" id="IPR029058">
    <property type="entry name" value="AB_hydrolase_fold"/>
</dbReference>
<keyword evidence="6" id="KW-1185">Reference proteome</keyword>
<dbReference type="GO" id="GO:0016042">
    <property type="term" value="P:lipid catabolic process"/>
    <property type="evidence" value="ECO:0007669"/>
    <property type="project" value="UniProtKB-KW"/>
</dbReference>
<dbReference type="Proteomes" id="UP000682111">
    <property type="component" value="Unassembled WGS sequence"/>
</dbReference>
<keyword evidence="3" id="KW-0443">Lipid metabolism</keyword>
<feature type="transmembrane region" description="Helical" evidence="4">
    <location>
        <begin position="30"/>
        <end position="48"/>
    </location>
</feature>
<dbReference type="PANTHER" id="PTHR10272:SF0">
    <property type="entry name" value="PLATELET-ACTIVATING FACTOR ACETYLHYDROLASE"/>
    <property type="match status" value="1"/>
</dbReference>
<gene>
    <name evidence="5" type="ORF">J27TS8_25780</name>
</gene>
<proteinExistence type="predicted"/>
<reference evidence="5" key="1">
    <citation type="submission" date="2021-03" db="EMBL/GenBank/DDBJ databases">
        <title>Antimicrobial resistance genes in bacteria isolated from Japanese honey, and their potential for conferring macrolide and lincosamide resistance in the American foulbrood pathogen Paenibacillus larvae.</title>
        <authorList>
            <person name="Okamoto M."/>
            <person name="Kumagai M."/>
            <person name="Kanamori H."/>
            <person name="Takamatsu D."/>
        </authorList>
    </citation>
    <scope>NUCLEOTIDE SEQUENCE</scope>
    <source>
        <strain evidence="5">J27TS8</strain>
    </source>
</reference>
<accession>A0A920BTV9</accession>
<keyword evidence="4" id="KW-1133">Transmembrane helix</keyword>
<evidence type="ECO:0000313" key="6">
    <source>
        <dbReference type="Proteomes" id="UP000682111"/>
    </source>
</evidence>
<feature type="transmembrane region" description="Helical" evidence="4">
    <location>
        <begin position="6"/>
        <end position="23"/>
    </location>
</feature>
<dbReference type="Gene3D" id="3.40.50.1820">
    <property type="entry name" value="alpha/beta hydrolase"/>
    <property type="match status" value="1"/>
</dbReference>
<evidence type="ECO:0000256" key="2">
    <source>
        <dbReference type="ARBA" id="ARBA00022963"/>
    </source>
</evidence>
<dbReference type="SUPFAM" id="SSF53474">
    <property type="entry name" value="alpha/beta-Hydrolases"/>
    <property type="match status" value="1"/>
</dbReference>
<dbReference type="EMBL" id="BORC01000004">
    <property type="protein sequence ID" value="GIN62585.1"/>
    <property type="molecule type" value="Genomic_DNA"/>
</dbReference>
<dbReference type="Pfam" id="PF03403">
    <property type="entry name" value="PAF-AH_p_II"/>
    <property type="match status" value="1"/>
</dbReference>
<evidence type="ECO:0000256" key="3">
    <source>
        <dbReference type="ARBA" id="ARBA00023098"/>
    </source>
</evidence>
<feature type="transmembrane region" description="Helical" evidence="4">
    <location>
        <begin position="85"/>
        <end position="104"/>
    </location>
</feature>
<keyword evidence="4" id="KW-0812">Transmembrane</keyword>
<dbReference type="AlphaFoldDB" id="A0A920BTV9"/>
<keyword evidence="1 5" id="KW-0378">Hydrolase</keyword>
<evidence type="ECO:0000256" key="4">
    <source>
        <dbReference type="SAM" id="Phobius"/>
    </source>
</evidence>
<name>A0A920BTV9_9BACI</name>
<evidence type="ECO:0000256" key="1">
    <source>
        <dbReference type="ARBA" id="ARBA00022801"/>
    </source>
</evidence>
<protein>
    <submittedName>
        <fullName evidence="5">Carboxylic ester hydrolase</fullName>
    </submittedName>
</protein>
<keyword evidence="2" id="KW-0442">Lipid degradation</keyword>